<sequence>MSVVNILKWVSGGLEAFFGIPVIGGTIILSFLWTPLAFMFVLHLVTLIFAIITNKNKHGSILGIITSCIAWIPIVGMVMHIITAIFLLIDAYREFKYEI</sequence>
<accession>A0A161W0E5</accession>
<dbReference type="GeneID" id="301127876"/>
<protein>
    <submittedName>
        <fullName evidence="1">Uncharacterized protein</fullName>
    </submittedName>
</protein>
<dbReference type="Proteomes" id="UP000076476">
    <property type="component" value="Unassembled WGS sequence"/>
</dbReference>
<dbReference type="AlphaFoldDB" id="A0A161Y117"/>
<name>A0A161Y117_9BACI</name>
<keyword evidence="2" id="KW-1185">Reference proteome</keyword>
<accession>A0A161Y117</accession>
<dbReference type="OrthoDB" id="1925744at2"/>
<evidence type="ECO:0000313" key="2">
    <source>
        <dbReference type="Proteomes" id="UP000076476"/>
    </source>
</evidence>
<dbReference type="EMBL" id="LWBR01000058">
    <property type="protein sequence ID" value="KZN95322.1"/>
    <property type="molecule type" value="Genomic_DNA"/>
</dbReference>
<evidence type="ECO:0000313" key="1">
    <source>
        <dbReference type="EMBL" id="KZN95322.1"/>
    </source>
</evidence>
<proteinExistence type="predicted"/>
<reference evidence="1 2" key="1">
    <citation type="submission" date="2016-04" db="EMBL/GenBank/DDBJ databases">
        <title>Draft genome sequence of Aeribacillus pallidus 8m3 from petroleum reservoir.</title>
        <authorList>
            <person name="Poltaraus A.B."/>
            <person name="Nazina T.N."/>
            <person name="Tourova T.P."/>
            <person name="Malakho S.M."/>
            <person name="Korshunova A.V."/>
            <person name="Sokolova D.S."/>
        </authorList>
    </citation>
    <scope>NUCLEOTIDE SEQUENCE [LARGE SCALE GENOMIC DNA]</scope>
    <source>
        <strain evidence="1 2">8m3</strain>
    </source>
</reference>
<comment type="caution">
    <text evidence="1">The sequence shown here is derived from an EMBL/GenBank/DDBJ whole genome shotgun (WGS) entry which is preliminary data.</text>
</comment>
<dbReference type="RefSeq" id="WP_063389087.1">
    <property type="nucleotide sequence ID" value="NZ_LVHY01000131.1"/>
</dbReference>
<gene>
    <name evidence="1" type="ORF">AZI98_15090</name>
</gene>
<organism evidence="1 2">
    <name type="scientific">Aeribacillus pallidus</name>
    <dbReference type="NCBI Taxonomy" id="33936"/>
    <lineage>
        <taxon>Bacteria</taxon>
        <taxon>Bacillati</taxon>
        <taxon>Bacillota</taxon>
        <taxon>Bacilli</taxon>
        <taxon>Bacillales</taxon>
        <taxon>Bacillaceae</taxon>
        <taxon>Aeribacillus</taxon>
    </lineage>
</organism>